<accession>A0A4S8J6N6</accession>
<protein>
    <submittedName>
        <fullName evidence="1">Uncharacterized protein</fullName>
    </submittedName>
</protein>
<gene>
    <name evidence="1" type="ORF">C4D60_Mb11t14900</name>
</gene>
<evidence type="ECO:0000313" key="1">
    <source>
        <dbReference type="EMBL" id="THU56212.1"/>
    </source>
</evidence>
<proteinExistence type="predicted"/>
<sequence length="74" mass="7776">MYTSSSSSSSSSVRVVFEGAVSVSNSGPSSGGASPVSERTVRALEVMKSLHDSDSVMIAELLGYIRDRYSIPSE</sequence>
<evidence type="ECO:0000313" key="2">
    <source>
        <dbReference type="Proteomes" id="UP000317650"/>
    </source>
</evidence>
<keyword evidence="2" id="KW-1185">Reference proteome</keyword>
<dbReference type="AlphaFoldDB" id="A0A4S8J6N6"/>
<dbReference type="EMBL" id="PYDT01000007">
    <property type="protein sequence ID" value="THU56212.1"/>
    <property type="molecule type" value="Genomic_DNA"/>
</dbReference>
<comment type="caution">
    <text evidence="1">The sequence shown here is derived from an EMBL/GenBank/DDBJ whole genome shotgun (WGS) entry which is preliminary data.</text>
</comment>
<name>A0A4S8J6N6_MUSBA</name>
<reference evidence="1 2" key="1">
    <citation type="journal article" date="2019" name="Nat. Plants">
        <title>Genome sequencing of Musa balbisiana reveals subgenome evolution and function divergence in polyploid bananas.</title>
        <authorList>
            <person name="Yao X."/>
        </authorList>
    </citation>
    <scope>NUCLEOTIDE SEQUENCE [LARGE SCALE GENOMIC DNA]</scope>
    <source>
        <strain evidence="2">cv. DH-PKW</strain>
        <tissue evidence="1">Leaves</tissue>
    </source>
</reference>
<dbReference type="Proteomes" id="UP000317650">
    <property type="component" value="Chromosome 11"/>
</dbReference>
<organism evidence="1 2">
    <name type="scientific">Musa balbisiana</name>
    <name type="common">Banana</name>
    <dbReference type="NCBI Taxonomy" id="52838"/>
    <lineage>
        <taxon>Eukaryota</taxon>
        <taxon>Viridiplantae</taxon>
        <taxon>Streptophyta</taxon>
        <taxon>Embryophyta</taxon>
        <taxon>Tracheophyta</taxon>
        <taxon>Spermatophyta</taxon>
        <taxon>Magnoliopsida</taxon>
        <taxon>Liliopsida</taxon>
        <taxon>Zingiberales</taxon>
        <taxon>Musaceae</taxon>
        <taxon>Musa</taxon>
    </lineage>
</organism>